<dbReference type="AlphaFoldDB" id="B5YEE8"/>
<dbReference type="eggNOG" id="ENOG502ZP1C">
    <property type="taxonomic scope" value="Bacteria"/>
</dbReference>
<proteinExistence type="predicted"/>
<keyword evidence="1" id="KW-1133">Transmembrane helix</keyword>
<dbReference type="OrthoDB" id="175489at2"/>
<feature type="transmembrane region" description="Helical" evidence="1">
    <location>
        <begin position="12"/>
        <end position="34"/>
    </location>
</feature>
<evidence type="ECO:0000259" key="2">
    <source>
        <dbReference type="Pfam" id="PF23981"/>
    </source>
</evidence>
<keyword evidence="1" id="KW-0812">Transmembrane</keyword>
<dbReference type="Pfam" id="PF23981">
    <property type="entry name" value="DUF7305"/>
    <property type="match status" value="1"/>
</dbReference>
<organism evidence="3 4">
    <name type="scientific">Dictyoglomus thermophilum (strain ATCC 35947 / DSM 3960 / H-6-12)</name>
    <dbReference type="NCBI Taxonomy" id="309799"/>
    <lineage>
        <taxon>Bacteria</taxon>
        <taxon>Pseudomonadati</taxon>
        <taxon>Dictyoglomota</taxon>
        <taxon>Dictyoglomia</taxon>
        <taxon>Dictyoglomales</taxon>
        <taxon>Dictyoglomaceae</taxon>
        <taxon>Dictyoglomus</taxon>
    </lineage>
</organism>
<dbReference type="EMBL" id="CP001146">
    <property type="protein sequence ID" value="ACI18528.1"/>
    <property type="molecule type" value="Genomic_DNA"/>
</dbReference>
<name>B5YEE8_DICT6</name>
<dbReference type="STRING" id="309799.DICTH_1057"/>
<reference evidence="3 4" key="1">
    <citation type="journal article" date="2014" name="Genome Announc.">
        <title>Complete Genome Sequence of the Extreme Thermophile Dictyoglomus thermophilum H-6-12.</title>
        <authorList>
            <person name="Coil D.A."/>
            <person name="Badger J.H."/>
            <person name="Forberger H.C."/>
            <person name="Riggs F."/>
            <person name="Madupu R."/>
            <person name="Fedorova N."/>
            <person name="Ward N."/>
            <person name="Robb F.T."/>
            <person name="Eisen J.A."/>
        </authorList>
    </citation>
    <scope>NUCLEOTIDE SEQUENCE [LARGE SCALE GENOMIC DNA]</scope>
    <source>
        <strain evidence="4">ATCC 35947 / DSM 3960 / H-6-12</strain>
    </source>
</reference>
<accession>B5YEE8</accession>
<keyword evidence="4" id="KW-1185">Reference proteome</keyword>
<gene>
    <name evidence="3" type="ordered locus">DICTH_1057</name>
</gene>
<dbReference type="RefSeq" id="WP_012547160.1">
    <property type="nucleotide sequence ID" value="NC_011297.1"/>
</dbReference>
<keyword evidence="1" id="KW-0472">Membrane</keyword>
<dbReference type="KEGG" id="dth:DICTH_1057"/>
<sequence length="639" mass="69592">MIKIKEKGYSTIVLVIFLGFILLGISITLLNTALTKDVLFSEEKMSDNLLVACDLMLDNTLLTINDFSKLLLSSVLDINSDIYRGLNIISQKLTDENMIKKASAYYTLSLLLSKINGGEVVDLNTTLNPYSAVGADYSNYSQAIKSSGSLWDILDNYGSYLYDLSEKKLYKVVGLNNSGMYYLIPNLSEINENTLVQEFYSNNTYRLSTLDSNLRTTNRWVVLRTNVQYTDDSGSNGEFHIRITGYYLNNPNKIRSIYSSAKIGSILAQIIKDYTNTIIPPAFTHAVWSGNGITINGALDIYSGNISPNGTYTTQYSNGDLYVDGRVTLHGAPNIYGNLITSLPQEANPITITGKPYIGGQIIYNQKESLPEIPLPLEDQIKQIASSSGVIHNGSLTTYNNYSLVVNGRTYNGTNVPYYINGALTLNAVGNVKINPTSTNPPVALYINGNLTFNGDCTLEFSSPGVIWVNGDVTFNGIVKIKGSGTIISTKKIQFNGAQGIKYLDDKNISALVSLGQGSNGGIVVNGSVEYHGLMYAPYSNVTFNGESTIFGAVIGGGYGSTQGVTFNGKQNIIYDNRLANNTIAPPPLMGEPKKYVSVSFEVTSSAGKVLRNKWSEIITKTVSENYIGSLNPVVSVKL</sequence>
<protein>
    <recommendedName>
        <fullName evidence="2">DUF7305 domain-containing protein</fullName>
    </recommendedName>
</protein>
<dbReference type="PaxDb" id="309799-DICTH_1057"/>
<feature type="domain" description="DUF7305" evidence="2">
    <location>
        <begin position="446"/>
        <end position="581"/>
    </location>
</feature>
<dbReference type="HOGENOM" id="CLU_428105_0_0_0"/>
<dbReference type="InterPro" id="IPR055729">
    <property type="entry name" value="DUF7305"/>
</dbReference>
<evidence type="ECO:0000313" key="3">
    <source>
        <dbReference type="EMBL" id="ACI18528.1"/>
    </source>
</evidence>
<evidence type="ECO:0000256" key="1">
    <source>
        <dbReference type="SAM" id="Phobius"/>
    </source>
</evidence>
<evidence type="ECO:0000313" key="4">
    <source>
        <dbReference type="Proteomes" id="UP000001733"/>
    </source>
</evidence>
<dbReference type="Proteomes" id="UP000001733">
    <property type="component" value="Chromosome"/>
</dbReference>